<evidence type="ECO:0000313" key="4">
    <source>
        <dbReference type="EMBL" id="CAE8681015.1"/>
    </source>
</evidence>
<name>A0A813JR67_POLGL</name>
<feature type="zinc finger region" description="C3H1-type" evidence="1">
    <location>
        <begin position="174"/>
        <end position="199"/>
    </location>
</feature>
<comment type="caution">
    <text evidence="4">The sequence shown here is derived from an EMBL/GenBank/DDBJ whole genome shotgun (WGS) entry which is preliminary data.</text>
</comment>
<dbReference type="Proteomes" id="UP000626109">
    <property type="component" value="Unassembled WGS sequence"/>
</dbReference>
<dbReference type="GO" id="GO:0008270">
    <property type="term" value="F:zinc ion binding"/>
    <property type="evidence" value="ECO:0007669"/>
    <property type="project" value="UniProtKB-KW"/>
</dbReference>
<feature type="compositionally biased region" description="Polar residues" evidence="2">
    <location>
        <begin position="407"/>
        <end position="424"/>
    </location>
</feature>
<feature type="region of interest" description="Disordered" evidence="2">
    <location>
        <begin position="60"/>
        <end position="170"/>
    </location>
</feature>
<feature type="region of interest" description="Disordered" evidence="2">
    <location>
        <begin position="391"/>
        <end position="443"/>
    </location>
</feature>
<keyword evidence="1" id="KW-0862">Zinc</keyword>
<feature type="compositionally biased region" description="Acidic residues" evidence="2">
    <location>
        <begin position="426"/>
        <end position="441"/>
    </location>
</feature>
<feature type="domain" description="C3H1-type" evidence="3">
    <location>
        <begin position="174"/>
        <end position="199"/>
    </location>
</feature>
<feature type="compositionally biased region" description="Basic and acidic residues" evidence="2">
    <location>
        <begin position="92"/>
        <end position="102"/>
    </location>
</feature>
<dbReference type="InterPro" id="IPR012340">
    <property type="entry name" value="NA-bd_OB-fold"/>
</dbReference>
<reference evidence="4" key="1">
    <citation type="submission" date="2021-02" db="EMBL/GenBank/DDBJ databases">
        <authorList>
            <person name="Dougan E. K."/>
            <person name="Rhodes N."/>
            <person name="Thang M."/>
            <person name="Chan C."/>
        </authorList>
    </citation>
    <scope>NUCLEOTIDE SEQUENCE</scope>
</reference>
<feature type="zinc finger region" description="C3H1-type" evidence="1">
    <location>
        <begin position="201"/>
        <end position="228"/>
    </location>
</feature>
<keyword evidence="1" id="KW-0863">Zinc-finger</keyword>
<sequence length="514" mass="56504">MGCNGKVEFFRANTQGGYGFIQPSDNSERVYLARKHVVSKCTPQKDDVVEYDLCWNSNPPSALKVRVKPPPIVPSSTGSKSLSHLGHSESSALKKEAEKKSSQSEPTPPWRLPQTNERPPTGRSPLPWRKAGLPNRGGAPSLRTSRSRSRRDDRDSDGATKWAPIARHHDAPKEAPQDVCTFYLEGTCKYGSACWKEHPFAPSRQPCFFFRQGSCRYGAACHDEHVVEAARVSFSSMVNELKLNQRAKDAFNSMVNELKLNQRAKDVLARCADAQKLTQIVREAFHKFRRKQLRNASAYIIKSVNLATAGEASSSNGQEDQDGVARPKPSSTLWNDDATLLAAFDEEPDEENEGESEGEPILPAMAAESLDSHEKDEIDSEAFALFLQDRIPDADSGGQPPPGEGPASQTDHLQQQPSASSRNNLPDEDAPVDREETDSSDPELTRLARELGQKLKSASIGIKVVPSGEAKEIEFLEGLGFTDALSVARMRMALHLLRGRPGLARLVMGARLGR</sequence>
<dbReference type="InterPro" id="IPR000571">
    <property type="entry name" value="Znf_CCCH"/>
</dbReference>
<protein>
    <recommendedName>
        <fullName evidence="3">C3H1-type domain-containing protein</fullName>
    </recommendedName>
</protein>
<organism evidence="4 5">
    <name type="scientific">Polarella glacialis</name>
    <name type="common">Dinoflagellate</name>
    <dbReference type="NCBI Taxonomy" id="89957"/>
    <lineage>
        <taxon>Eukaryota</taxon>
        <taxon>Sar</taxon>
        <taxon>Alveolata</taxon>
        <taxon>Dinophyceae</taxon>
        <taxon>Suessiales</taxon>
        <taxon>Suessiaceae</taxon>
        <taxon>Polarella</taxon>
    </lineage>
</organism>
<keyword evidence="1" id="KW-0479">Metal-binding</keyword>
<dbReference type="Gene3D" id="4.10.1000.10">
    <property type="entry name" value="Zinc finger, CCCH-type"/>
    <property type="match status" value="1"/>
</dbReference>
<proteinExistence type="predicted"/>
<evidence type="ECO:0000259" key="3">
    <source>
        <dbReference type="PROSITE" id="PS50103"/>
    </source>
</evidence>
<feature type="domain" description="C3H1-type" evidence="3">
    <location>
        <begin position="201"/>
        <end position="228"/>
    </location>
</feature>
<dbReference type="SUPFAM" id="SSF50249">
    <property type="entry name" value="Nucleic acid-binding proteins"/>
    <property type="match status" value="1"/>
</dbReference>
<gene>
    <name evidence="4" type="ORF">PGLA2088_LOCUS22229</name>
</gene>
<evidence type="ECO:0000313" key="5">
    <source>
        <dbReference type="Proteomes" id="UP000626109"/>
    </source>
</evidence>
<evidence type="ECO:0000256" key="1">
    <source>
        <dbReference type="PROSITE-ProRule" id="PRU00723"/>
    </source>
</evidence>
<dbReference type="SMART" id="SM00356">
    <property type="entry name" value="ZnF_C3H1"/>
    <property type="match status" value="2"/>
</dbReference>
<dbReference type="EMBL" id="CAJNNW010025917">
    <property type="protein sequence ID" value="CAE8681015.1"/>
    <property type="molecule type" value="Genomic_DNA"/>
</dbReference>
<dbReference type="AlphaFoldDB" id="A0A813JR67"/>
<dbReference type="Gene3D" id="2.40.50.140">
    <property type="entry name" value="Nucleic acid-binding proteins"/>
    <property type="match status" value="1"/>
</dbReference>
<feature type="region of interest" description="Disordered" evidence="2">
    <location>
        <begin position="310"/>
        <end position="334"/>
    </location>
</feature>
<dbReference type="PROSITE" id="PS50103">
    <property type="entry name" value="ZF_C3H1"/>
    <property type="match status" value="2"/>
</dbReference>
<accession>A0A813JR67</accession>
<evidence type="ECO:0000256" key="2">
    <source>
        <dbReference type="SAM" id="MobiDB-lite"/>
    </source>
</evidence>